<protein>
    <recommendedName>
        <fullName evidence="1">AB hydrolase-1 domain-containing protein</fullName>
    </recommendedName>
</protein>
<evidence type="ECO:0000313" key="3">
    <source>
        <dbReference type="Proteomes" id="UP000307000"/>
    </source>
</evidence>
<dbReference type="SUPFAM" id="SSF53474">
    <property type="entry name" value="alpha/beta-Hydrolases"/>
    <property type="match status" value="1"/>
</dbReference>
<proteinExistence type="predicted"/>
<evidence type="ECO:0000259" key="1">
    <source>
        <dbReference type="Pfam" id="PF12697"/>
    </source>
</evidence>
<dbReference type="InterPro" id="IPR029058">
    <property type="entry name" value="AB_hydrolase_fold"/>
</dbReference>
<dbReference type="PANTHER" id="PTHR37017:SF11">
    <property type="entry name" value="ESTERASE_LIPASE_THIOESTERASE DOMAIN-CONTAINING PROTEIN"/>
    <property type="match status" value="1"/>
</dbReference>
<dbReference type="KEGG" id="gcr:GcLGCM259_1360"/>
<keyword evidence="3" id="KW-1185">Reference proteome</keyword>
<feature type="domain" description="AB hydrolase-1" evidence="1">
    <location>
        <begin position="7"/>
        <end position="233"/>
    </location>
</feature>
<dbReference type="Proteomes" id="UP000307000">
    <property type="component" value="Chromosome"/>
</dbReference>
<dbReference type="InterPro" id="IPR000073">
    <property type="entry name" value="AB_hydrolase_1"/>
</dbReference>
<gene>
    <name evidence="2" type="ORF">GcLGCM259_1360</name>
</gene>
<dbReference type="RefSeq" id="WP_138173882.1">
    <property type="nucleotide sequence ID" value="NZ_CP034412.1"/>
</dbReference>
<accession>A0A5B7WVH4</accession>
<reference evidence="2 3" key="1">
    <citation type="submission" date="2018-12" db="EMBL/GenBank/DDBJ databases">
        <title>Complete Genome Sequence of Glutamicibacter creatinolyticus strain LGCM259,isolated from an abscess of a 12-year-old mare in Italy.</title>
        <authorList>
            <person name="Santos R.G."/>
            <person name="Silva A.L."/>
            <person name="Seyffert N."/>
            <person name="Castro T.L.P."/>
            <person name="Attili A.R."/>
            <person name="Rifici C."/>
            <person name="Mazzullo G."/>
            <person name="Brenig B."/>
            <person name="Venanzi F."/>
            <person name="Azevedo V."/>
        </authorList>
    </citation>
    <scope>NUCLEOTIDE SEQUENCE [LARGE SCALE GENOMIC DNA]</scope>
    <source>
        <strain evidence="2 3">LGCM 259</strain>
    </source>
</reference>
<dbReference type="AlphaFoldDB" id="A0A5B7WVH4"/>
<dbReference type="Gene3D" id="3.40.50.1820">
    <property type="entry name" value="alpha/beta hydrolase"/>
    <property type="match status" value="1"/>
</dbReference>
<organism evidence="2 3">
    <name type="scientific">Glutamicibacter creatinolyticus</name>
    <dbReference type="NCBI Taxonomy" id="162496"/>
    <lineage>
        <taxon>Bacteria</taxon>
        <taxon>Bacillati</taxon>
        <taxon>Actinomycetota</taxon>
        <taxon>Actinomycetes</taxon>
        <taxon>Micrococcales</taxon>
        <taxon>Micrococcaceae</taxon>
        <taxon>Glutamicibacter</taxon>
    </lineage>
</organism>
<name>A0A5B7WVH4_9MICC</name>
<evidence type="ECO:0000313" key="2">
    <source>
        <dbReference type="EMBL" id="QCY47093.1"/>
    </source>
</evidence>
<dbReference type="EMBL" id="CP034412">
    <property type="protein sequence ID" value="QCY47093.1"/>
    <property type="molecule type" value="Genomic_DNA"/>
</dbReference>
<dbReference type="PANTHER" id="PTHR37017">
    <property type="entry name" value="AB HYDROLASE-1 DOMAIN-CONTAINING PROTEIN-RELATED"/>
    <property type="match status" value="1"/>
</dbReference>
<dbReference type="InterPro" id="IPR052897">
    <property type="entry name" value="Sec-Metab_Biosynth_Hydrolase"/>
</dbReference>
<dbReference type="Pfam" id="PF12697">
    <property type="entry name" value="Abhydrolase_6"/>
    <property type="match status" value="1"/>
</dbReference>
<dbReference type="GO" id="GO:0003824">
    <property type="term" value="F:catalytic activity"/>
    <property type="evidence" value="ECO:0007669"/>
    <property type="project" value="UniProtKB-ARBA"/>
</dbReference>
<sequence>MKTHPAIVLVPGAWSGASVWEPTASILRRRGFEAQAVTLLGLETGQAHASIAEAHLEDHVNQLATYIQRMGAPVVLVSHAYSSMVTAQVADRLGEQVAGLIHFGGFMPTDGRSLLDGWGDSESARNQERQAIIEAGNLWLPPERHMLDHERDLTATDRNRLAESFTPHPGYTVLDPARLTKDTSGQPTTYVVLSQEESRTSSQAIDHPQGRWRYKHLVSGHWPMLSRPNEVVDLIAEEVAHYSQEER</sequence>